<protein>
    <recommendedName>
        <fullName evidence="3">Mitochondrial protein</fullName>
    </recommendedName>
</protein>
<organism evidence="1 2">
    <name type="scientific">Actinidia rufa</name>
    <dbReference type="NCBI Taxonomy" id="165716"/>
    <lineage>
        <taxon>Eukaryota</taxon>
        <taxon>Viridiplantae</taxon>
        <taxon>Streptophyta</taxon>
        <taxon>Embryophyta</taxon>
        <taxon>Tracheophyta</taxon>
        <taxon>Spermatophyta</taxon>
        <taxon>Magnoliopsida</taxon>
        <taxon>eudicotyledons</taxon>
        <taxon>Gunneridae</taxon>
        <taxon>Pentapetalae</taxon>
        <taxon>asterids</taxon>
        <taxon>Ericales</taxon>
        <taxon>Actinidiaceae</taxon>
        <taxon>Actinidia</taxon>
    </lineage>
</organism>
<evidence type="ECO:0000313" key="1">
    <source>
        <dbReference type="EMBL" id="GFY95314.1"/>
    </source>
</evidence>
<proteinExistence type="predicted"/>
<gene>
    <name evidence="1" type="ORF">Acr_10g0006990</name>
</gene>
<dbReference type="PANTHER" id="PTHR11439">
    <property type="entry name" value="GAG-POL-RELATED RETROTRANSPOSON"/>
    <property type="match status" value="1"/>
</dbReference>
<sequence length="178" mass="19705">MKDLDTLSYFFGIEVSSNSNGYYLSQINYISNLLSRAGLNANKTIDTPLENNVRFNTTDGEPLSDPILYRQLVGSLIYLTVTRPDISHVVHIVSQFMSTPRSTHYAAALRILCYVKGTIFHGLQLSSRPTLTLYAYSDADWAGKRDIRVTLASLASPRLGGIDSPSPVLLHCDNYSAI</sequence>
<dbReference type="PANTHER" id="PTHR11439:SF461">
    <property type="entry name" value="OS10G0432200 PROTEIN"/>
    <property type="match status" value="1"/>
</dbReference>
<evidence type="ECO:0000313" key="2">
    <source>
        <dbReference type="Proteomes" id="UP000585474"/>
    </source>
</evidence>
<comment type="caution">
    <text evidence="1">The sequence shown here is derived from an EMBL/GenBank/DDBJ whole genome shotgun (WGS) entry which is preliminary data.</text>
</comment>
<dbReference type="Proteomes" id="UP000585474">
    <property type="component" value="Unassembled WGS sequence"/>
</dbReference>
<dbReference type="AlphaFoldDB" id="A0A7J0F9D5"/>
<dbReference type="EMBL" id="BJWL01000010">
    <property type="protein sequence ID" value="GFY95314.1"/>
    <property type="molecule type" value="Genomic_DNA"/>
</dbReference>
<reference evidence="1 2" key="1">
    <citation type="submission" date="2019-07" db="EMBL/GenBank/DDBJ databases">
        <title>De Novo Assembly of kiwifruit Actinidia rufa.</title>
        <authorList>
            <person name="Sugita-Konishi S."/>
            <person name="Sato K."/>
            <person name="Mori E."/>
            <person name="Abe Y."/>
            <person name="Kisaki G."/>
            <person name="Hamano K."/>
            <person name="Suezawa K."/>
            <person name="Otani M."/>
            <person name="Fukuda T."/>
            <person name="Manabe T."/>
            <person name="Gomi K."/>
            <person name="Tabuchi M."/>
            <person name="Akimitsu K."/>
            <person name="Kataoka I."/>
        </authorList>
    </citation>
    <scope>NUCLEOTIDE SEQUENCE [LARGE SCALE GENOMIC DNA]</scope>
    <source>
        <strain evidence="2">cv. Fuchu</strain>
    </source>
</reference>
<name>A0A7J0F9D5_9ERIC</name>
<evidence type="ECO:0008006" key="3">
    <source>
        <dbReference type="Google" id="ProtNLM"/>
    </source>
</evidence>
<accession>A0A7J0F9D5</accession>
<keyword evidence="2" id="KW-1185">Reference proteome</keyword>
<dbReference type="OrthoDB" id="2012657at2759"/>